<dbReference type="PANTHER" id="PTHR42949">
    <property type="entry name" value="ANAEROBIC GLYCEROL-3-PHOSPHATE DEHYDROGENASE SUBUNIT B"/>
    <property type="match status" value="1"/>
</dbReference>
<evidence type="ECO:0000313" key="3">
    <source>
        <dbReference type="EMBL" id="GAG92387.1"/>
    </source>
</evidence>
<dbReference type="SUPFAM" id="SSF51905">
    <property type="entry name" value="FAD/NAD(P)-binding domain"/>
    <property type="match status" value="1"/>
</dbReference>
<dbReference type="EMBL" id="BART01028711">
    <property type="protein sequence ID" value="GAG92387.1"/>
    <property type="molecule type" value="Genomic_DNA"/>
</dbReference>
<dbReference type="InterPro" id="IPR023753">
    <property type="entry name" value="FAD/NAD-binding_dom"/>
</dbReference>
<gene>
    <name evidence="3" type="ORF">S01H4_50547</name>
</gene>
<dbReference type="SUPFAM" id="SSF51971">
    <property type="entry name" value="Nucleotide-binding domain"/>
    <property type="match status" value="1"/>
</dbReference>
<feature type="non-terminal residue" evidence="3">
    <location>
        <position position="1"/>
    </location>
</feature>
<feature type="domain" description="FAD/NAD(P)-binding" evidence="2">
    <location>
        <begin position="144"/>
        <end position="258"/>
    </location>
</feature>
<feature type="non-terminal residue" evidence="3">
    <location>
        <position position="271"/>
    </location>
</feature>
<dbReference type="PANTHER" id="PTHR42949:SF3">
    <property type="entry name" value="ANAEROBIC GLYCEROL-3-PHOSPHATE DEHYDROGENASE SUBUNIT B"/>
    <property type="match status" value="1"/>
</dbReference>
<organism evidence="3">
    <name type="scientific">marine sediment metagenome</name>
    <dbReference type="NCBI Taxonomy" id="412755"/>
    <lineage>
        <taxon>unclassified sequences</taxon>
        <taxon>metagenomes</taxon>
        <taxon>ecological metagenomes</taxon>
    </lineage>
</organism>
<keyword evidence="1" id="KW-0560">Oxidoreductase</keyword>
<dbReference type="Pfam" id="PF07992">
    <property type="entry name" value="Pyr_redox_2"/>
    <property type="match status" value="1"/>
</dbReference>
<accession>X1CH01</accession>
<proteinExistence type="predicted"/>
<evidence type="ECO:0000259" key="2">
    <source>
        <dbReference type="Pfam" id="PF07992"/>
    </source>
</evidence>
<reference evidence="3" key="1">
    <citation type="journal article" date="2014" name="Front. Microbiol.">
        <title>High frequency of phylogenetically diverse reductive dehalogenase-homologous genes in deep subseafloor sedimentary metagenomes.</title>
        <authorList>
            <person name="Kawai M."/>
            <person name="Futagami T."/>
            <person name="Toyoda A."/>
            <person name="Takaki Y."/>
            <person name="Nishi S."/>
            <person name="Hori S."/>
            <person name="Arai W."/>
            <person name="Tsubouchi T."/>
            <person name="Morono Y."/>
            <person name="Uchiyama I."/>
            <person name="Ito T."/>
            <person name="Fujiyama A."/>
            <person name="Inagaki F."/>
            <person name="Takami H."/>
        </authorList>
    </citation>
    <scope>NUCLEOTIDE SEQUENCE</scope>
    <source>
        <strain evidence="3">Expedition CK06-06</strain>
    </source>
</reference>
<name>X1CH01_9ZZZZ</name>
<comment type="caution">
    <text evidence="3">The sequence shown here is derived from an EMBL/GenBank/DDBJ whole genome shotgun (WGS) entry which is preliminary data.</text>
</comment>
<dbReference type="InterPro" id="IPR036188">
    <property type="entry name" value="FAD/NAD-bd_sf"/>
</dbReference>
<dbReference type="GO" id="GO:0016491">
    <property type="term" value="F:oxidoreductase activity"/>
    <property type="evidence" value="ECO:0007669"/>
    <property type="project" value="UniProtKB-KW"/>
</dbReference>
<evidence type="ECO:0000256" key="1">
    <source>
        <dbReference type="ARBA" id="ARBA00023002"/>
    </source>
</evidence>
<dbReference type="AlphaFoldDB" id="X1CH01"/>
<dbReference type="InterPro" id="IPR051691">
    <property type="entry name" value="Metab_Enz_Cyan_OpOx_G3PDH"/>
</dbReference>
<protein>
    <recommendedName>
        <fullName evidence="2">FAD/NAD(P)-binding domain-containing protein</fullName>
    </recommendedName>
</protein>
<sequence length="271" mass="30056">GIEYFHTKIYKIEEEPDTKDLLIHYRDLKSEEDKTFRANMVVLAAPTTSSEGTNLLAEKLGIELDNYGFFKSKSYFNKSLSMKEGIFLCGFCQGPMNITETAADASGVAGHVATLLKSARYSQVKASVKDHQSKDKTVTITPRALIIGGGVSGMGAALNISKQGYDTIIIEKEDQLGGNLKFINLLYPAKQDSLEFLDNIEDKIRKNSRIKVYLNSIIKEVKGSIGNYEIVFVDEANDVHEIKVGVIIVATGSQEFKPHGQFQYSEKNENV</sequence>
<dbReference type="Gene3D" id="3.50.50.60">
    <property type="entry name" value="FAD/NAD(P)-binding domain"/>
    <property type="match status" value="3"/>
</dbReference>